<dbReference type="InterPro" id="IPR011989">
    <property type="entry name" value="ARM-like"/>
</dbReference>
<dbReference type="InterPro" id="IPR016024">
    <property type="entry name" value="ARM-type_fold"/>
</dbReference>
<dbReference type="EMBL" id="JBHSJO010000001">
    <property type="protein sequence ID" value="MFC5019960.1"/>
    <property type="molecule type" value="Genomic_DNA"/>
</dbReference>
<dbReference type="Proteomes" id="UP001595855">
    <property type="component" value="Unassembled WGS sequence"/>
</dbReference>
<evidence type="ECO:0000256" key="1">
    <source>
        <dbReference type="SAM" id="MobiDB-lite"/>
    </source>
</evidence>
<sequence>MGTRAAAGSQEAAGPGPGSRDRADPRVVRAVLDQVVRDGEPVLKVATVVAWASLDRDVPLRHTGLLLDVLTDPAVRPRFEQIWFPPDVESAFTRDDVAAWVTGLFGHRPHTALSFVIRLAEAADRTGDTGLHRVALDEAWRLLVPRPSLAPRVLPLAARLLDHPDDCVRLKAVHLLAILAPLSAPYADRLAALIDDPGTDRISWIEGTVGDFARWALVRLDDPRALPGLVEALWAPYREQYARGYATGDPRGPEIHEVLAPLREHADVLLPVLRREVRLQYERDGDHGPLTGVLVRVAEAWGPAALPALPELMPLLKDTRYSLSAVDALVAMGPGAASTAPAVRDAVVLDHAANHRRIAWAAWRIGGGDDDAVLRLLGEAVEQEPGPAYGPVSLLADFGSAAAAHGERVRHIMDTAEGLTAVEAAVALAAITGDPRPGLAVLEQAVTDAAGDDDGYGFLLWTLRAFLRIGATTPGARHVLHQVRARDRRLSAHSDYRAVLDDEEARSLIEAVLALP</sequence>
<evidence type="ECO:0008006" key="4">
    <source>
        <dbReference type="Google" id="ProtNLM"/>
    </source>
</evidence>
<gene>
    <name evidence="2" type="ORF">ACFPRC_34500</name>
</gene>
<accession>A0ABV9X6V0</accession>
<protein>
    <recommendedName>
        <fullName evidence="4">HEAT repeat domain-containing protein</fullName>
    </recommendedName>
</protein>
<proteinExistence type="predicted"/>
<evidence type="ECO:0000313" key="3">
    <source>
        <dbReference type="Proteomes" id="UP001595855"/>
    </source>
</evidence>
<name>A0ABV9X6V0_9ACTN</name>
<dbReference type="RefSeq" id="WP_271414041.1">
    <property type="nucleotide sequence ID" value="NZ_BAAATN010000007.1"/>
</dbReference>
<dbReference type="SUPFAM" id="SSF48371">
    <property type="entry name" value="ARM repeat"/>
    <property type="match status" value="1"/>
</dbReference>
<keyword evidence="3" id="KW-1185">Reference proteome</keyword>
<organism evidence="2 3">
    <name type="scientific">Streptomyces lienomycini</name>
    <dbReference type="NCBI Taxonomy" id="284035"/>
    <lineage>
        <taxon>Bacteria</taxon>
        <taxon>Bacillati</taxon>
        <taxon>Actinomycetota</taxon>
        <taxon>Actinomycetes</taxon>
        <taxon>Kitasatosporales</taxon>
        <taxon>Streptomycetaceae</taxon>
        <taxon>Streptomyces</taxon>
    </lineage>
</organism>
<reference evidence="3" key="1">
    <citation type="journal article" date="2019" name="Int. J. Syst. Evol. Microbiol.">
        <title>The Global Catalogue of Microorganisms (GCM) 10K type strain sequencing project: providing services to taxonomists for standard genome sequencing and annotation.</title>
        <authorList>
            <consortium name="The Broad Institute Genomics Platform"/>
            <consortium name="The Broad Institute Genome Sequencing Center for Infectious Disease"/>
            <person name="Wu L."/>
            <person name="Ma J."/>
        </authorList>
    </citation>
    <scope>NUCLEOTIDE SEQUENCE [LARGE SCALE GENOMIC DNA]</scope>
    <source>
        <strain evidence="3">CGMCC 4.1542</strain>
    </source>
</reference>
<evidence type="ECO:0000313" key="2">
    <source>
        <dbReference type="EMBL" id="MFC5019960.1"/>
    </source>
</evidence>
<dbReference type="Gene3D" id="1.25.10.10">
    <property type="entry name" value="Leucine-rich Repeat Variant"/>
    <property type="match status" value="1"/>
</dbReference>
<feature type="region of interest" description="Disordered" evidence="1">
    <location>
        <begin position="1"/>
        <end position="24"/>
    </location>
</feature>
<comment type="caution">
    <text evidence="2">The sequence shown here is derived from an EMBL/GenBank/DDBJ whole genome shotgun (WGS) entry which is preliminary data.</text>
</comment>